<dbReference type="Pfam" id="PF00910">
    <property type="entry name" value="RNA_helicase"/>
    <property type="match status" value="1"/>
</dbReference>
<proteinExistence type="inferred from homology"/>
<dbReference type="SUPFAM" id="SSF50494">
    <property type="entry name" value="Trypsin-like serine proteases"/>
    <property type="match status" value="2"/>
</dbReference>
<dbReference type="InterPro" id="IPR000199">
    <property type="entry name" value="Peptidase_C3A/C3B_picornavir"/>
</dbReference>
<evidence type="ECO:0000256" key="30">
    <source>
        <dbReference type="ARBA" id="ARBA00022953"/>
    </source>
</evidence>
<keyword evidence="35" id="KW-1035">Host cytoplasm</keyword>
<keyword evidence="31" id="KW-1190">Host gene expression shutoff by virus</keyword>
<dbReference type="GO" id="GO:0039657">
    <property type="term" value="P:symbiont-mediated suppression of host gene expression"/>
    <property type="evidence" value="ECO:0007669"/>
    <property type="project" value="UniProtKB-KW"/>
</dbReference>
<comment type="subcellular location">
    <subcellularLocation>
        <location evidence="2">Host cytoplasmic vesicle membrane</location>
        <topology evidence="2">Peripheral membrane protein</topology>
        <orientation evidence="2">Cytoplasmic side</orientation>
    </subcellularLocation>
    <subcellularLocation>
        <location evidence="3">Virion</location>
    </subcellularLocation>
</comment>
<evidence type="ECO:0000256" key="9">
    <source>
        <dbReference type="ARBA" id="ARBA00022488"/>
    </source>
</evidence>
<dbReference type="GO" id="GO:0005198">
    <property type="term" value="F:structural molecule activity"/>
    <property type="evidence" value="ECO:0007669"/>
    <property type="project" value="InterPro"/>
</dbReference>
<dbReference type="GO" id="GO:0044162">
    <property type="term" value="C:host cell cytoplasmic vesicle membrane"/>
    <property type="evidence" value="ECO:0007669"/>
    <property type="project" value="UniProtKB-SubCell"/>
</dbReference>
<dbReference type="PROSITE" id="PS50507">
    <property type="entry name" value="RDRP_SSRNA_POS"/>
    <property type="match status" value="1"/>
</dbReference>
<evidence type="ECO:0000259" key="44">
    <source>
        <dbReference type="PROSITE" id="PS50507"/>
    </source>
</evidence>
<evidence type="ECO:0000256" key="33">
    <source>
        <dbReference type="ARBA" id="ARBA00023065"/>
    </source>
</evidence>
<evidence type="ECO:0000256" key="17">
    <source>
        <dbReference type="ARBA" id="ARBA00022695"/>
    </source>
</evidence>
<dbReference type="Pfam" id="PF00680">
    <property type="entry name" value="RdRP_1"/>
    <property type="match status" value="1"/>
</dbReference>
<keyword evidence="24" id="KW-0788">Thiol protease</keyword>
<keyword evidence="26" id="KW-0067">ATP-binding</keyword>
<dbReference type="CDD" id="cd00205">
    <property type="entry name" value="rhv_like"/>
    <property type="match status" value="3"/>
</dbReference>
<keyword evidence="34" id="KW-0472">Membrane</keyword>
<evidence type="ECO:0000256" key="14">
    <source>
        <dbReference type="ARBA" id="ARBA00022595"/>
    </source>
</evidence>
<evidence type="ECO:0000256" key="8">
    <source>
        <dbReference type="ARBA" id="ARBA00022484"/>
    </source>
</evidence>
<dbReference type="InterPro" id="IPR027417">
    <property type="entry name" value="P-loop_NTPase"/>
</dbReference>
<keyword evidence="18" id="KW-1143">T=pseudo3 icosahedral capsid protein</keyword>
<dbReference type="GO" id="GO:0019062">
    <property type="term" value="P:virion attachment to host cell"/>
    <property type="evidence" value="ECO:0007669"/>
    <property type="project" value="UniProtKB-KW"/>
</dbReference>
<dbReference type="InterPro" id="IPR009003">
    <property type="entry name" value="Peptidase_S1_PA"/>
</dbReference>
<evidence type="ECO:0000256" key="19">
    <source>
        <dbReference type="ARBA" id="ARBA00022707"/>
    </source>
</evidence>
<evidence type="ECO:0000256" key="26">
    <source>
        <dbReference type="ARBA" id="ARBA00022840"/>
    </source>
</evidence>
<keyword evidence="38" id="KW-0449">Lipoprotein</keyword>
<evidence type="ECO:0000256" key="28">
    <source>
        <dbReference type="ARBA" id="ARBA00022844"/>
    </source>
</evidence>
<keyword evidence="19" id="KW-0519">Myristate</keyword>
<evidence type="ECO:0000256" key="15">
    <source>
        <dbReference type="ARBA" id="ARBA00022670"/>
    </source>
</evidence>
<evidence type="ECO:0000256" key="43">
    <source>
        <dbReference type="ARBA" id="ARBA00045749"/>
    </source>
</evidence>
<evidence type="ECO:0000256" key="41">
    <source>
        <dbReference type="ARBA" id="ARBA00045131"/>
    </source>
</evidence>
<dbReference type="GO" id="GO:0034220">
    <property type="term" value="P:monoatomic ion transmembrane transport"/>
    <property type="evidence" value="ECO:0007669"/>
    <property type="project" value="UniProtKB-KW"/>
</dbReference>
<dbReference type="InterPro" id="IPR043504">
    <property type="entry name" value="Peptidase_S1_PA_chymotrypsin"/>
</dbReference>
<dbReference type="GO" id="GO:0003723">
    <property type="term" value="F:RNA binding"/>
    <property type="evidence" value="ECO:0007669"/>
    <property type="project" value="InterPro"/>
</dbReference>
<dbReference type="InterPro" id="IPR000605">
    <property type="entry name" value="Helicase_SF3_ssDNA/RNA_vir"/>
</dbReference>
<dbReference type="SUPFAM" id="SSF88633">
    <property type="entry name" value="Positive stranded ssRNA viruses"/>
    <property type="match status" value="2"/>
</dbReference>
<keyword evidence="29" id="KW-1043">Host membrane</keyword>
<dbReference type="InterPro" id="IPR029053">
    <property type="entry name" value="Viral_coat"/>
</dbReference>
<dbReference type="Gene3D" id="2.40.10.10">
    <property type="entry name" value="Trypsin-like serine proteases"/>
    <property type="match status" value="2"/>
</dbReference>
<evidence type="ECO:0000256" key="4">
    <source>
        <dbReference type="ARBA" id="ARBA00008303"/>
    </source>
</evidence>
<keyword evidence="32" id="KW-1182">Viral ion channel</keyword>
<evidence type="ECO:0000256" key="7">
    <source>
        <dbReference type="ARBA" id="ARBA00022448"/>
    </source>
</evidence>
<dbReference type="GO" id="GO:0006351">
    <property type="term" value="P:DNA-templated transcription"/>
    <property type="evidence" value="ECO:0007669"/>
    <property type="project" value="InterPro"/>
</dbReference>
<dbReference type="GO" id="GO:0004197">
    <property type="term" value="F:cysteine-type endopeptidase activity"/>
    <property type="evidence" value="ECO:0007669"/>
    <property type="project" value="InterPro"/>
</dbReference>
<dbReference type="SUPFAM" id="SSF89043">
    <property type="entry name" value="Soluble domain of poliovirus core protein 3a"/>
    <property type="match status" value="1"/>
</dbReference>
<dbReference type="Gene3D" id="2.60.120.20">
    <property type="match status" value="3"/>
</dbReference>
<evidence type="ECO:0000256" key="13">
    <source>
        <dbReference type="ARBA" id="ARBA00022581"/>
    </source>
</evidence>
<dbReference type="PROSITE" id="PS51874">
    <property type="entry name" value="PCV_3C_PRO"/>
    <property type="match status" value="1"/>
</dbReference>
<evidence type="ECO:0000256" key="42">
    <source>
        <dbReference type="ARBA" id="ARBA00045311"/>
    </source>
</evidence>
<dbReference type="InterPro" id="IPR033703">
    <property type="entry name" value="Rhv-like"/>
</dbReference>
<evidence type="ECO:0000256" key="38">
    <source>
        <dbReference type="ARBA" id="ARBA00023288"/>
    </source>
</evidence>
<evidence type="ECO:0000256" key="27">
    <source>
        <dbReference type="ARBA" id="ARBA00022842"/>
    </source>
</evidence>
<evidence type="ECO:0000256" key="3">
    <source>
        <dbReference type="ARBA" id="ARBA00004328"/>
    </source>
</evidence>
<keyword evidence="7" id="KW-0813">Transport</keyword>
<evidence type="ECO:0000256" key="6">
    <source>
        <dbReference type="ARBA" id="ARBA00020107"/>
    </source>
</evidence>
<dbReference type="GO" id="GO:0039694">
    <property type="term" value="P:viral RNA genome replication"/>
    <property type="evidence" value="ECO:0007669"/>
    <property type="project" value="InterPro"/>
</dbReference>
<dbReference type="Pfam" id="PF01552">
    <property type="entry name" value="Pico_P2B"/>
    <property type="match status" value="1"/>
</dbReference>
<comment type="function">
    <text evidence="1">Localizes the viral replication complex to the surface of membranous vesicles. Together with protein 3CD binds the Cis-Active RNA Element (CRE) which is involved in RNA synthesis initiation. Acts as a cofactor to stimulate the activity of 3D polymerase, maybe through a nucleid acid chaperone activity.</text>
</comment>
<dbReference type="SUPFAM" id="SSF52540">
    <property type="entry name" value="P-loop containing nucleoside triphosphate hydrolases"/>
    <property type="match status" value="1"/>
</dbReference>
<reference evidence="47" key="1">
    <citation type="journal article" date="2016" name="ISME J.">
        <title>Deciphering the bat virome catalog to better understand the ecological diversity of bat viruses and the bat origin of emerging infectious diseases.</title>
        <authorList>
            <person name="Wu Z."/>
            <person name="Yang L."/>
            <person name="Ren X."/>
            <person name="He G."/>
            <person name="Zhang J."/>
            <person name="Yang J."/>
            <person name="Qian Z."/>
            <person name="Dong J."/>
            <person name="Sun L."/>
            <person name="Zhu Y."/>
            <person name="Du J."/>
            <person name="Yang F."/>
            <person name="Zhang S."/>
            <person name="Jin Q."/>
        </authorList>
    </citation>
    <scope>NUCLEOTIDE SEQUENCE</scope>
    <source>
        <strain evidence="47">BtVs-PicoV/SC2013</strain>
    </source>
</reference>
<dbReference type="InterPro" id="IPR036203">
    <property type="entry name" value="P3A_soluble_dom"/>
</dbReference>
<dbReference type="GO" id="GO:0015267">
    <property type="term" value="F:channel activity"/>
    <property type="evidence" value="ECO:0007669"/>
    <property type="project" value="UniProtKB-KW"/>
</dbReference>
<dbReference type="InterPro" id="IPR043502">
    <property type="entry name" value="DNA/RNA_pol_sf"/>
</dbReference>
<dbReference type="Gene3D" id="1.20.960.20">
    <property type="match status" value="1"/>
</dbReference>
<dbReference type="GO" id="GO:0003724">
    <property type="term" value="F:RNA helicase activity"/>
    <property type="evidence" value="ECO:0007669"/>
    <property type="project" value="InterPro"/>
</dbReference>
<dbReference type="Gene3D" id="2.40.10.120">
    <property type="match status" value="1"/>
</dbReference>
<comment type="subunit">
    <text evidence="5">Interacts with capsid protein VP1 and capsid protein VP3 to form heterotrimeric protomers.</text>
</comment>
<evidence type="ECO:0000256" key="12">
    <source>
        <dbReference type="ARBA" id="ARBA00022561"/>
    </source>
</evidence>
<keyword evidence="36" id="KW-1262">Eukaryotic host gene expression shutoff by virus</keyword>
<evidence type="ECO:0000256" key="36">
    <source>
        <dbReference type="ARBA" id="ARBA00023247"/>
    </source>
</evidence>
<evidence type="ECO:0000256" key="34">
    <source>
        <dbReference type="ARBA" id="ARBA00023136"/>
    </source>
</evidence>
<evidence type="ECO:0000256" key="22">
    <source>
        <dbReference type="ARBA" id="ARBA00022804"/>
    </source>
</evidence>
<keyword evidence="33" id="KW-0406">Ion transport</keyword>
<dbReference type="InterPro" id="IPR014759">
    <property type="entry name" value="Helicase_SF3_ssRNA_vir"/>
</dbReference>
<dbReference type="GO" id="GO:0044694">
    <property type="term" value="P:symbiont genome entry into host cell via pore formation in plasma membrane"/>
    <property type="evidence" value="ECO:0007669"/>
    <property type="project" value="UniProtKB-KW"/>
</dbReference>
<evidence type="ECO:0000256" key="21">
    <source>
        <dbReference type="ARBA" id="ARBA00022801"/>
    </source>
</evidence>
<keyword evidence="15" id="KW-0645">Protease</keyword>
<keyword evidence="23" id="KW-0347">Helicase</keyword>
<keyword evidence="14" id="KW-1162">Viral penetration into host cytoplasm</keyword>
<dbReference type="Pfam" id="PF00548">
    <property type="entry name" value="Peptidase_C3"/>
    <property type="match status" value="1"/>
</dbReference>
<feature type="domain" description="RdRp catalytic" evidence="44">
    <location>
        <begin position="2137"/>
        <end position="2250"/>
    </location>
</feature>
<keyword evidence="9" id="KW-1036">Host cytoplasmic vesicle</keyword>
<accession>A0A0D3MCR6</accession>
<evidence type="ECO:0000259" key="45">
    <source>
        <dbReference type="PROSITE" id="PS51218"/>
    </source>
</evidence>
<dbReference type="Pfam" id="PF02226">
    <property type="entry name" value="Pico_P1A"/>
    <property type="match status" value="1"/>
</dbReference>
<evidence type="ECO:0000256" key="5">
    <source>
        <dbReference type="ARBA" id="ARBA00011474"/>
    </source>
</evidence>
<dbReference type="Gene3D" id="6.10.20.20">
    <property type="entry name" value="Poliovirus 3A protein-like"/>
    <property type="match status" value="1"/>
</dbReference>
<evidence type="ECO:0000256" key="25">
    <source>
        <dbReference type="ARBA" id="ARBA00022809"/>
    </source>
</evidence>
<dbReference type="GO" id="GO:0005524">
    <property type="term" value="F:ATP binding"/>
    <property type="evidence" value="ECO:0007669"/>
    <property type="project" value="UniProtKB-KW"/>
</dbReference>
<keyword evidence="28" id="KW-0946">Virion</keyword>
<keyword evidence="37" id="KW-1172">Pore-mediated penetration of viral genome into host cell</keyword>
<dbReference type="InterPro" id="IPR043128">
    <property type="entry name" value="Rev_trsase/Diguanyl_cyclase"/>
</dbReference>
<keyword evidence="11" id="KW-0597">Phosphoprotein</keyword>
<comment type="function">
    <text evidence="41">Forms an icosahedral capsid of pseudo T=3 symmetry with capsid proteins VP2 and VP3. The capsid is 300 Angstroms in diameter, composed of 60 copies of each capsid protein and enclosing the viral positive strand RNA genome.</text>
</comment>
<evidence type="ECO:0000256" key="1">
    <source>
        <dbReference type="ARBA" id="ARBA00002750"/>
    </source>
</evidence>
<keyword evidence="8" id="KW-0696">RNA-directed RNA polymerase</keyword>
<keyword evidence="16" id="KW-0808">Transferase</keyword>
<keyword evidence="13" id="KW-0945">Host-virus interaction</keyword>
<dbReference type="InterPro" id="IPR059138">
    <property type="entry name" value="Pico_VP1"/>
</dbReference>
<dbReference type="PROSITE" id="PS51218">
    <property type="entry name" value="SF3_HELICASE_2"/>
    <property type="match status" value="1"/>
</dbReference>
<dbReference type="InterPro" id="IPR044067">
    <property type="entry name" value="PCV_3C_PRO"/>
</dbReference>
<evidence type="ECO:0000256" key="2">
    <source>
        <dbReference type="ARBA" id="ARBA00004295"/>
    </source>
</evidence>
<evidence type="ECO:0000256" key="16">
    <source>
        <dbReference type="ARBA" id="ARBA00022679"/>
    </source>
</evidence>
<dbReference type="Pfam" id="PF22663">
    <property type="entry name" value="Rhv_5"/>
    <property type="match status" value="1"/>
</dbReference>
<dbReference type="Pfam" id="PF00073">
    <property type="entry name" value="Rhv"/>
    <property type="match status" value="2"/>
</dbReference>
<evidence type="ECO:0000256" key="29">
    <source>
        <dbReference type="ARBA" id="ARBA00022870"/>
    </source>
</evidence>
<keyword evidence="10" id="KW-0191">Covalent protein-RNA linkage</keyword>
<keyword evidence="17" id="KW-0548">Nucleotidyltransferase</keyword>
<dbReference type="GO" id="GO:0003968">
    <property type="term" value="F:RNA-directed RNA polymerase activity"/>
    <property type="evidence" value="ECO:0007669"/>
    <property type="project" value="UniProtKB-KW"/>
</dbReference>
<evidence type="ECO:0000256" key="39">
    <source>
        <dbReference type="ARBA" id="ARBA00023296"/>
    </source>
</evidence>
<keyword evidence="20" id="KW-0547">Nucleotide-binding</keyword>
<dbReference type="InterPro" id="IPR003138">
    <property type="entry name" value="Pico_P1A"/>
</dbReference>
<evidence type="ECO:0000256" key="24">
    <source>
        <dbReference type="ARBA" id="ARBA00022807"/>
    </source>
</evidence>
<name>A0A0D3MCR6_9PICO</name>
<dbReference type="InterPro" id="IPR001676">
    <property type="entry name" value="Picornavirus_capsid"/>
</dbReference>
<dbReference type="InterPro" id="IPR001205">
    <property type="entry name" value="RNA-dir_pol_C"/>
</dbReference>
<evidence type="ECO:0000256" key="31">
    <source>
        <dbReference type="ARBA" id="ARBA00022995"/>
    </source>
</evidence>
<feature type="domain" description="SF3 helicase" evidence="45">
    <location>
        <begin position="1364"/>
        <end position="1524"/>
    </location>
</feature>
<evidence type="ECO:0000256" key="11">
    <source>
        <dbReference type="ARBA" id="ARBA00022553"/>
    </source>
</evidence>
<evidence type="ECO:0000256" key="23">
    <source>
        <dbReference type="ARBA" id="ARBA00022806"/>
    </source>
</evidence>
<evidence type="ECO:0000313" key="47">
    <source>
        <dbReference type="EMBL" id="AIF74260.1"/>
    </source>
</evidence>
<keyword evidence="12" id="KW-0167">Capsid protein</keyword>
<evidence type="ECO:0000256" key="10">
    <source>
        <dbReference type="ARBA" id="ARBA00022520"/>
    </source>
</evidence>
<keyword evidence="27" id="KW-0460">Magnesium</keyword>
<evidence type="ECO:0000256" key="40">
    <source>
        <dbReference type="ARBA" id="ARBA00023303"/>
    </source>
</evidence>
<dbReference type="SUPFAM" id="SSF56672">
    <property type="entry name" value="DNA/RNA polymerases"/>
    <property type="match status" value="1"/>
</dbReference>
<dbReference type="InterPro" id="IPR002527">
    <property type="entry name" value="Pico_P2B"/>
</dbReference>
<comment type="similarity">
    <text evidence="4">Belongs to the picornaviruses polyprotein family.</text>
</comment>
<feature type="domain" description="Peptidase C3" evidence="46">
    <location>
        <begin position="1731"/>
        <end position="1908"/>
    </location>
</feature>
<dbReference type="GO" id="GO:0019028">
    <property type="term" value="C:viral capsid"/>
    <property type="evidence" value="ECO:0007669"/>
    <property type="project" value="UniProtKB-KW"/>
</dbReference>
<dbReference type="Gene3D" id="3.30.70.270">
    <property type="match status" value="1"/>
</dbReference>
<dbReference type="Gene3D" id="4.10.880.10">
    <property type="entry name" value="Poliovirus 3D polymerase Domain 1 (Nucleotidyltransferase)"/>
    <property type="match status" value="2"/>
</dbReference>
<evidence type="ECO:0000259" key="46">
    <source>
        <dbReference type="PROSITE" id="PS51874"/>
    </source>
</evidence>
<keyword evidence="22" id="KW-1161">Viral attachment to host cell</keyword>
<keyword evidence="25" id="KW-1193">Eukaryotic host translation shutoff by virus</keyword>
<keyword evidence="39" id="KW-1160">Virus entry into host cell</keyword>
<dbReference type="InterPro" id="IPR007094">
    <property type="entry name" value="RNA-dir_pol_PSvirus"/>
</dbReference>
<comment type="function">
    <text evidence="43">Component of immature procapsids, which is cleaved into capsid proteins VP4 and VP2 after maturation. Allows the capsid to remain inactive before the maturation step.</text>
</comment>
<dbReference type="EMBL" id="KJ641696">
    <property type="protein sequence ID" value="AIF74260.1"/>
    <property type="molecule type" value="Genomic_RNA"/>
</dbReference>
<dbReference type="GO" id="GO:0006508">
    <property type="term" value="P:proteolysis"/>
    <property type="evidence" value="ECO:0007669"/>
    <property type="project" value="UniProtKB-KW"/>
</dbReference>
<evidence type="ECO:0000256" key="37">
    <source>
        <dbReference type="ARBA" id="ARBA00023255"/>
    </source>
</evidence>
<evidence type="ECO:0000256" key="20">
    <source>
        <dbReference type="ARBA" id="ARBA00022741"/>
    </source>
</evidence>
<keyword evidence="30" id="KW-0693">Viral RNA replication</keyword>
<evidence type="ECO:0000256" key="32">
    <source>
        <dbReference type="ARBA" id="ARBA00023039"/>
    </source>
</evidence>
<comment type="function">
    <text evidence="42">Lies on the inner surface of the capsid shell. After binding to the host receptor, the capsid undergoes conformational changes. Capsid protein VP4 is released, Capsid protein VP1 N-terminus is externalized, and together, they shape a pore in the host membrane through which the viral genome is translocated into the host cell cytoplasm.</text>
</comment>
<protein>
    <recommendedName>
        <fullName evidence="6">Genome polyprotein</fullName>
    </recommendedName>
</protein>
<organism evidence="47">
    <name type="scientific">Bat picornavirus</name>
    <dbReference type="NCBI Taxonomy" id="1281456"/>
    <lineage>
        <taxon>Viruses</taxon>
        <taxon>Riboviria</taxon>
        <taxon>Orthornavirae</taxon>
        <taxon>Pisuviricota</taxon>
        <taxon>Pisoniviricetes</taxon>
        <taxon>Picornavirales</taxon>
        <taxon>Picornaviridae</taxon>
        <taxon>Paavivirinae</taxon>
        <taxon>Shanbavirus</taxon>
        <taxon>Shanbavirus aminfuli</taxon>
        <taxon>Shanbavirus A</taxon>
    </lineage>
</organism>
<sequence length="2370" mass="263898">MDCLGLCVFSKQTTKKMTHHQYHGAEYQIKITKKQRAILKSLGPIYLPRYGVTIENDKVTFHPKHLFPSNAETSKEEFVDLGQVQSHSTGNTSSGMRAQAGGNINYINYYGSNSATAWNPSAQYMDPEKFTKPIADVAQAAAGPALKSPSVEECGYSDRIMQLTAGNSSITTQEAANAVVAYGRWPEYYEAAAEAIDLPTKPGVSCDRFYTFDSFTWTLTSKAWIIHFPSALAEYGVFGQNLNYHYLYRSGFCFHIQCNASKFHQGTLLVAAIPEMQMPNHNHGHGIVEINDWADWPVEWPIGQVPLAPHQLINLRTNNSATIIYPFTCPTPASFGLSHDHVSLVIIPIVPLSYTTGASTNVPITVSVAPMCSQYSGLRNSLETQGVPVFEIPGSRMFSTVLRNSGFPLYPEFDETHGFENPGRVSNLLEVAQVGTFVQFQQGSENKFYGTIDVTNTGGTAAIFHWDMSFVYEAFLSTYLCKFARLYNSYRGSINFEFIFCGSAMATGKLLLAYTPPGGSQPPTRKAAMLGTHLIWDIGLQSTVKFTVPYISTSQFRYNAIDTNVLSLDGFISMFYQTAIVVPPGAPTTCQLICKMSAASNFCFRIPTDDAYFQGIGDDLQLAIQHATSTALQSTTLPAVNGTGTAPGLALTSGDSPALTAAETGSSTTADGSATMEVRQVDITFSAKETDLEYLYSRYFYMKSVRITNGSASDQSALQSHVVLTFNDLFRSDNTTLKSKFRMFTYWKFDLDVVIVPAYTDGTSTYPFEVMFVPYGSSLPANNSSALWNTTANPVFIWTPGSPPLSFRIPFVSCASAFASQFNGYSKFGEKLEKDYGFFPGNYFGVVFFRSYGGISPNNVVQFRVYVRPVNIKAWMPRPLISYKPSSQQNVRGPSQHRKVFVDEGIPEDLQDLGIRGYSPFDLMCDFRSPVDDWEERLNCDCYPVDADTGPYTMWRLKGNRFILPAHAMTEMRKVRAYLTTLYSTEKPTVVEDTALDVERIPGEDLVVFTLPAMPKGRGIMRYLPKFASDQILRFLRITINSPAFPLHFGTTDSYSLFQQPYKSSGKDQWNAYRTVYNCQQGHCGGLLHEDQKVHGILVSGCPSKQIAIFSILTRPMFTKSGHVKQATIPTFSPSGVFQPLGPISWFTDTTRAFGQHMGDGFVSEVEEKLNPIMQRIERNLQSTVSESFCGQIIKLIVKIVCGVAIIQQSYDRTGTIIALTAMLGIDLVTTDPFEWLKTKIIRSAKYGTIDDDNEIVEQGFTDWVKDFNAACTAAKGLDWLVEKISKFFDWLKSFCKKESAEHKKFTKLMDQWPEIMVQLDVLEMDPCAMTDYGRMRLCEKVLMLKTLCDKFGVERNFATSQVLRYAVKARKILSSVRNSRHEPVAMCVHGGPGTGKSLATEIIGRALAKMHDGQRPYSLPPDPKHFDGYTQQDVVIMDDVGQNPDGEDLSLFCQMVSSTNFIPPMADLESKGVSFTSKYVLCSSNVETLRPPTIAEPKALARRFFLDADIVLGQAFTKGGKLDVERAARKCTNCDKPDNFSFCTPMLCGQAMRLKDRANGVEYSLDKAVTLLKAEQSRRSRCLNFVDALFQGPGSNSTRPITEEEAITWLMSDWDLEQEAAGRQQPAPIKACPKEIIDLIRATRNQAVIDWCVSEGYMVPTKVLADVERKKVNWFIAHKSDILNGLAFAASLAAVVILLVKMVGTFQGAYTSNPQAELKKPLPRQVQVQGPDTEFINKLMASNLLQVTTTKGPYTGLAIKDNILVLPVHSGVGESILIKGDKYEVEDAYELCTQNGPTEILVVKVKKTEKWRDITKFFPDCISTEKACWLAMDSELFPRMLFPVGTCSPYGNISLSGRGVVNVLCYAYPTKTGQCGGVVCKAGKIVGMHIGGDGFNGYCAGFKRSFFSEFQGQIVSKKPAAKSIHISTKTSLFPSVFHDIFPGEKEPAALSKNDKRLEVDLEEAMFGKYKGNVEIEAPEIDIAVSHYVEQIRPLMPQNLAEPLTLEEVVYGTENLDALDLDTSAGFPYVTIGVKKRDLIPPKGEPLTKLQEALDLHGTNLPFVTYLKDELRPIEKVKKGKTRLIEASSLNDTIQMKMMYGRLFQVFHKNPGTVTGSAVGCNPDEHWSRFYAELGEDNIVAFDYSNFDASLGPMWFDALKKVLAGLGLDPVLIDRVCNSTHIYRNIEYEVIGGMPSGCSGTSIFNSIINNIIIRTLVLRTYKYIDLDKLRIVAYGDDVLVSYPFPLDPALLAEEGKKFGLTMTPADKASDFDGVKKITEVTFLKRSFVPDEDFPFLIHPVFPEKEIFESIRWTRSASHTQEHVRSLCELMWHAGRAKYEDFIQKVRSVPIGRVLALPSYDYLRNRWLDLF</sequence>
<keyword evidence="21" id="KW-0378">Hydrolase</keyword>
<keyword evidence="40" id="KW-0407">Ion channel</keyword>
<evidence type="ECO:0000256" key="18">
    <source>
        <dbReference type="ARBA" id="ARBA00022706"/>
    </source>
</evidence>
<evidence type="ECO:0000256" key="35">
    <source>
        <dbReference type="ARBA" id="ARBA00023200"/>
    </source>
</evidence>